<protein>
    <submittedName>
        <fullName evidence="7">Zinc finger protein 844-like isoform X4</fullName>
    </submittedName>
</protein>
<dbReference type="SMART" id="SM00349">
    <property type="entry name" value="KRAB"/>
    <property type="match status" value="1"/>
</dbReference>
<evidence type="ECO:0000313" key="7">
    <source>
        <dbReference type="RefSeq" id="XP_012924139.1"/>
    </source>
</evidence>
<sequence>MESVTFEDVAVNFTLEEWALLDPSQKRLYRDVIQETFWNLAAIGKNWEDQNIEDEYENSRRNLRSQVVESFCEYKESSQCGEIFSPLPDPIVNMKTFPGVKLGETHVCGNDLIVPSFLNLSFREDTEQEPYVYEEYGEMLHKCEEHGNAFHFPQWFHMYERTPAGEKPFESEPCDNFRCLSPLQNHEKILFGEKQHEYKQCGTLFRSHSYVVLFEDMYELTVERNPTYVSYVTRPSVVPGLFKDMKKLTMERNVMFVSNVGKPLVLLVTFEYMKNLTLEKNLMYVSSVGNPTTFQDLSENMK</sequence>
<dbReference type="GO" id="GO:0006355">
    <property type="term" value="P:regulation of DNA-templated transcription"/>
    <property type="evidence" value="ECO:0007669"/>
    <property type="project" value="InterPro"/>
</dbReference>
<dbReference type="PANTHER" id="PTHR14947:SF26">
    <property type="entry name" value="RIKEN CDNA D130040H23 GENE"/>
    <property type="match status" value="1"/>
</dbReference>
<keyword evidence="4" id="KW-0862">Zinc</keyword>
<dbReference type="PANTHER" id="PTHR14947">
    <property type="entry name" value="ZINC FINGER PROTEIN"/>
    <property type="match status" value="1"/>
</dbReference>
<dbReference type="InterPro" id="IPR039938">
    <property type="entry name" value="Sp4-like"/>
</dbReference>
<reference evidence="7" key="1">
    <citation type="submission" date="2025-08" db="UniProtKB">
        <authorList>
            <consortium name="RefSeq"/>
        </authorList>
    </citation>
    <scope>IDENTIFICATION</scope>
</reference>
<dbReference type="SUPFAM" id="SSF57667">
    <property type="entry name" value="beta-beta-alpha zinc fingers"/>
    <property type="match status" value="1"/>
</dbReference>
<proteinExistence type="predicted"/>
<dbReference type="Pfam" id="PF01352">
    <property type="entry name" value="KRAB"/>
    <property type="match status" value="1"/>
</dbReference>
<dbReference type="GO" id="GO:0008270">
    <property type="term" value="F:zinc ion binding"/>
    <property type="evidence" value="ECO:0007669"/>
    <property type="project" value="UniProtKB-KW"/>
</dbReference>
<organism evidence="6 7">
    <name type="scientific">Heterocephalus glaber</name>
    <name type="common">Naked mole rat</name>
    <dbReference type="NCBI Taxonomy" id="10181"/>
    <lineage>
        <taxon>Eukaryota</taxon>
        <taxon>Metazoa</taxon>
        <taxon>Chordata</taxon>
        <taxon>Craniata</taxon>
        <taxon>Vertebrata</taxon>
        <taxon>Euteleostomi</taxon>
        <taxon>Mammalia</taxon>
        <taxon>Eutheria</taxon>
        <taxon>Euarchontoglires</taxon>
        <taxon>Glires</taxon>
        <taxon>Rodentia</taxon>
        <taxon>Hystricomorpha</taxon>
        <taxon>Bathyergidae</taxon>
        <taxon>Heterocephalus</taxon>
    </lineage>
</organism>
<evidence type="ECO:0000256" key="2">
    <source>
        <dbReference type="ARBA" id="ARBA00022737"/>
    </source>
</evidence>
<dbReference type="Proteomes" id="UP000694906">
    <property type="component" value="Unplaced"/>
</dbReference>
<dbReference type="Gene3D" id="6.10.140.140">
    <property type="match status" value="1"/>
</dbReference>
<gene>
    <name evidence="7" type="primary">LOC101726653</name>
</gene>
<dbReference type="GeneID" id="101726653"/>
<keyword evidence="3" id="KW-0863">Zinc-finger</keyword>
<name>A0AAX6QRX5_HETGA</name>
<dbReference type="RefSeq" id="XP_012924139.1">
    <property type="nucleotide sequence ID" value="XM_013068685.2"/>
</dbReference>
<dbReference type="CDD" id="cd07765">
    <property type="entry name" value="KRAB_A-box"/>
    <property type="match status" value="1"/>
</dbReference>
<dbReference type="InterPro" id="IPR036236">
    <property type="entry name" value="Znf_C2H2_sf"/>
</dbReference>
<evidence type="ECO:0000259" key="5">
    <source>
        <dbReference type="PROSITE" id="PS50805"/>
    </source>
</evidence>
<feature type="domain" description="KRAB" evidence="5">
    <location>
        <begin position="4"/>
        <end position="86"/>
    </location>
</feature>
<dbReference type="InterPro" id="IPR036051">
    <property type="entry name" value="KRAB_dom_sf"/>
</dbReference>
<accession>A0AAX6QRX5</accession>
<dbReference type="AlphaFoldDB" id="A0AAX6QRX5"/>
<evidence type="ECO:0000256" key="3">
    <source>
        <dbReference type="ARBA" id="ARBA00022771"/>
    </source>
</evidence>
<keyword evidence="1" id="KW-0479">Metal-binding</keyword>
<evidence type="ECO:0000313" key="6">
    <source>
        <dbReference type="Proteomes" id="UP000694906"/>
    </source>
</evidence>
<dbReference type="InterPro" id="IPR001909">
    <property type="entry name" value="KRAB"/>
</dbReference>
<keyword evidence="2" id="KW-0677">Repeat</keyword>
<dbReference type="SUPFAM" id="SSF109640">
    <property type="entry name" value="KRAB domain (Kruppel-associated box)"/>
    <property type="match status" value="1"/>
</dbReference>
<dbReference type="PROSITE" id="PS50805">
    <property type="entry name" value="KRAB"/>
    <property type="match status" value="1"/>
</dbReference>
<keyword evidence="6" id="KW-1185">Reference proteome</keyword>
<evidence type="ECO:0000256" key="1">
    <source>
        <dbReference type="ARBA" id="ARBA00022723"/>
    </source>
</evidence>
<evidence type="ECO:0000256" key="4">
    <source>
        <dbReference type="ARBA" id="ARBA00022833"/>
    </source>
</evidence>